<keyword evidence="1" id="KW-1133">Transmembrane helix</keyword>
<reference evidence="2" key="1">
    <citation type="submission" date="2020-04" db="EMBL/GenBank/DDBJ databases">
        <title>Deep metagenomics examines the oral microbiome during advanced dental caries in children, revealing novel taxa and co-occurrences with host molecules.</title>
        <authorList>
            <person name="Baker J.L."/>
            <person name="Morton J.T."/>
            <person name="Dinis M."/>
            <person name="Alvarez R."/>
            <person name="Tran N.C."/>
            <person name="Knight R."/>
            <person name="Edlund A."/>
        </authorList>
    </citation>
    <scope>NUCLEOTIDE SEQUENCE</scope>
    <source>
        <strain evidence="2">JCVI_23_bin.16</strain>
    </source>
</reference>
<comment type="caution">
    <text evidence="2">The sequence shown here is derived from an EMBL/GenBank/DDBJ whole genome shotgun (WGS) entry which is preliminary data.</text>
</comment>
<dbReference type="EMBL" id="JABZFV010000159">
    <property type="protein sequence ID" value="MBF0935208.1"/>
    <property type="molecule type" value="Genomic_DNA"/>
</dbReference>
<feature type="transmembrane region" description="Helical" evidence="1">
    <location>
        <begin position="157"/>
        <end position="184"/>
    </location>
</feature>
<proteinExistence type="predicted"/>
<evidence type="ECO:0000256" key="1">
    <source>
        <dbReference type="SAM" id="Phobius"/>
    </source>
</evidence>
<organism evidence="2 3">
    <name type="scientific">Abiotrophia defectiva</name>
    <name type="common">Streptococcus defectivus</name>
    <dbReference type="NCBI Taxonomy" id="46125"/>
    <lineage>
        <taxon>Bacteria</taxon>
        <taxon>Bacillati</taxon>
        <taxon>Bacillota</taxon>
        <taxon>Bacilli</taxon>
        <taxon>Lactobacillales</taxon>
        <taxon>Aerococcaceae</taxon>
        <taxon>Abiotrophia</taxon>
    </lineage>
</organism>
<feature type="transmembrane region" description="Helical" evidence="1">
    <location>
        <begin position="248"/>
        <end position="269"/>
    </location>
</feature>
<keyword evidence="1" id="KW-0472">Membrane</keyword>
<dbReference type="AlphaFoldDB" id="A0A929QSY1"/>
<feature type="transmembrane region" description="Helical" evidence="1">
    <location>
        <begin position="49"/>
        <end position="68"/>
    </location>
</feature>
<evidence type="ECO:0000313" key="3">
    <source>
        <dbReference type="Proteomes" id="UP000757900"/>
    </source>
</evidence>
<keyword evidence="1" id="KW-0812">Transmembrane</keyword>
<name>A0A929QSY1_ABIDE</name>
<dbReference type="Proteomes" id="UP000757900">
    <property type="component" value="Unassembled WGS sequence"/>
</dbReference>
<feature type="transmembrane region" description="Helical" evidence="1">
    <location>
        <begin position="16"/>
        <end position="37"/>
    </location>
</feature>
<feature type="transmembrane region" description="Helical" evidence="1">
    <location>
        <begin position="106"/>
        <end position="127"/>
    </location>
</feature>
<protein>
    <submittedName>
        <fullName evidence="2">Uncharacterized protein</fullName>
    </submittedName>
</protein>
<feature type="transmembrane region" description="Helical" evidence="1">
    <location>
        <begin position="196"/>
        <end position="216"/>
    </location>
</feature>
<evidence type="ECO:0000313" key="2">
    <source>
        <dbReference type="EMBL" id="MBF0935208.1"/>
    </source>
</evidence>
<sequence length="282" mass="32526">MRRLKFYIQSFLIDRRIWLGIFGVVLVAMMISYNDFYVLSYPGQKTAAAYYYFLAFNQTVAMATYLIVASQSSITLFCEDYGQNRLAFILPRSGYWRYALGLVSRVVIRVYLIGVLSGGLLLAYFLLGAAPVSGPVTLGSPIVDMSNSWLFVDGHYISFYLLMISNIGLMLSFYALLGVWLTVYYPNKMTSYMIPIFWWFIFTEFRLEQVVPFFLFPPSVFSTGNTMIEAMNYYGFGSQAVRYGIGMIYPYFYLVIMSLLIAWAIKVAIQNRWQFYEKEGIV</sequence>
<accession>A0A929QSY1</accession>
<gene>
    <name evidence="2" type="ORF">HXK00_06150</name>
</gene>